<reference evidence="1 2" key="1">
    <citation type="submission" date="2018-08" db="EMBL/GenBank/DDBJ databases">
        <title>A genome reference for cultivated species of the human gut microbiota.</title>
        <authorList>
            <person name="Zou Y."/>
            <person name="Xue W."/>
            <person name="Luo G."/>
        </authorList>
    </citation>
    <scope>NUCLEOTIDE SEQUENCE [LARGE SCALE GENOMIC DNA]</scope>
    <source>
        <strain evidence="1 2">OM03-6</strain>
    </source>
</reference>
<evidence type="ECO:0000313" key="2">
    <source>
        <dbReference type="Proteomes" id="UP000261105"/>
    </source>
</evidence>
<accession>A0A3E5ENY4</accession>
<organism evidence="1 2">
    <name type="scientific">Blautia obeum</name>
    <dbReference type="NCBI Taxonomy" id="40520"/>
    <lineage>
        <taxon>Bacteria</taxon>
        <taxon>Bacillati</taxon>
        <taxon>Bacillota</taxon>
        <taxon>Clostridia</taxon>
        <taxon>Lachnospirales</taxon>
        <taxon>Lachnospiraceae</taxon>
        <taxon>Blautia</taxon>
    </lineage>
</organism>
<dbReference type="EMBL" id="QSUZ01000001">
    <property type="protein sequence ID" value="RGN90582.1"/>
    <property type="molecule type" value="Genomic_DNA"/>
</dbReference>
<proteinExistence type="predicted"/>
<evidence type="ECO:0000313" key="1">
    <source>
        <dbReference type="EMBL" id="RGN90582.1"/>
    </source>
</evidence>
<gene>
    <name evidence="1" type="ORF">DXB38_00925</name>
</gene>
<name>A0A3E5ENY4_9FIRM</name>
<dbReference type="RefSeq" id="WP_117591553.1">
    <property type="nucleotide sequence ID" value="NZ_JBCJBY010000001.1"/>
</dbReference>
<comment type="caution">
    <text evidence="1">The sequence shown here is derived from an EMBL/GenBank/DDBJ whole genome shotgun (WGS) entry which is preliminary data.</text>
</comment>
<dbReference type="AlphaFoldDB" id="A0A3E5ENY4"/>
<protein>
    <submittedName>
        <fullName evidence="1">Uncharacterized protein</fullName>
    </submittedName>
</protein>
<dbReference type="Proteomes" id="UP000261105">
    <property type="component" value="Unassembled WGS sequence"/>
</dbReference>
<sequence>MKRVDSKKDWEQIITIELPLKQLKLIRDSMCKVSYAELESLNRGKDIPYAYSDLEKTIDEVENILEA</sequence>